<accession>B1ZCC7</accession>
<proteinExistence type="predicted"/>
<keyword evidence="1" id="KW-0472">Membrane</keyword>
<dbReference type="STRING" id="441620.Mpop_2663"/>
<dbReference type="Proteomes" id="UP000007136">
    <property type="component" value="Chromosome"/>
</dbReference>
<dbReference type="HOGENOM" id="CLU_1711118_0_0_5"/>
<protein>
    <submittedName>
        <fullName evidence="2">Uncharacterized protein</fullName>
    </submittedName>
</protein>
<dbReference type="RefSeq" id="WP_012454542.1">
    <property type="nucleotide sequence ID" value="NC_010725.1"/>
</dbReference>
<keyword evidence="1" id="KW-0812">Transmembrane</keyword>
<gene>
    <name evidence="2" type="ordered locus">Mpop_2663</name>
</gene>
<evidence type="ECO:0000256" key="1">
    <source>
        <dbReference type="SAM" id="Phobius"/>
    </source>
</evidence>
<feature type="transmembrane region" description="Helical" evidence="1">
    <location>
        <begin position="12"/>
        <end position="37"/>
    </location>
</feature>
<dbReference type="AlphaFoldDB" id="B1ZCC7"/>
<sequence>MPTKATIALLRRIYFAIAHLMTIGAIALSFGFTVVWLTSGSDAVVTGSNLQGEPDVVPEGGHLVYTYDLQIHETCKGIIVTVFTSQDPGAPAVITLRRPAVYEQVGFYRGVKVDNDLPPRVTKGRWKIATSRESHCPTREWTDLLSTFDFEVR</sequence>
<evidence type="ECO:0000313" key="3">
    <source>
        <dbReference type="Proteomes" id="UP000007136"/>
    </source>
</evidence>
<name>B1ZCC7_METPB</name>
<dbReference type="EMBL" id="CP001029">
    <property type="protein sequence ID" value="ACB80820.1"/>
    <property type="molecule type" value="Genomic_DNA"/>
</dbReference>
<dbReference type="KEGG" id="mpo:Mpop_2663"/>
<keyword evidence="1" id="KW-1133">Transmembrane helix</keyword>
<reference evidence="2" key="1">
    <citation type="submission" date="2008-04" db="EMBL/GenBank/DDBJ databases">
        <title>Complete sequence of chromosome of Methylobacterium populi BJ001.</title>
        <authorList>
            <consortium name="US DOE Joint Genome Institute"/>
            <person name="Copeland A."/>
            <person name="Lucas S."/>
            <person name="Lapidus A."/>
            <person name="Glavina del Rio T."/>
            <person name="Dalin E."/>
            <person name="Tice H."/>
            <person name="Bruce D."/>
            <person name="Goodwin L."/>
            <person name="Pitluck S."/>
            <person name="Chertkov O."/>
            <person name="Brettin T."/>
            <person name="Detter J.C."/>
            <person name="Han C."/>
            <person name="Kuske C.R."/>
            <person name="Schmutz J."/>
            <person name="Larimer F."/>
            <person name="Land M."/>
            <person name="Hauser L."/>
            <person name="Kyrpides N."/>
            <person name="Mikhailova N."/>
            <person name="Marx C."/>
            <person name="Richardson P."/>
        </authorList>
    </citation>
    <scope>NUCLEOTIDE SEQUENCE [LARGE SCALE GENOMIC DNA]</scope>
    <source>
        <strain evidence="2">BJ001</strain>
    </source>
</reference>
<evidence type="ECO:0000313" key="2">
    <source>
        <dbReference type="EMBL" id="ACB80820.1"/>
    </source>
</evidence>
<organism evidence="2 3">
    <name type="scientific">Methylorubrum populi (strain ATCC BAA-705 / NCIMB 13946 / BJ001)</name>
    <name type="common">Methylobacterium populi</name>
    <dbReference type="NCBI Taxonomy" id="441620"/>
    <lineage>
        <taxon>Bacteria</taxon>
        <taxon>Pseudomonadati</taxon>
        <taxon>Pseudomonadota</taxon>
        <taxon>Alphaproteobacteria</taxon>
        <taxon>Hyphomicrobiales</taxon>
        <taxon>Methylobacteriaceae</taxon>
        <taxon>Methylorubrum</taxon>
    </lineage>
</organism>
<dbReference type="OrthoDB" id="9984234at2"/>